<dbReference type="FunFam" id="3.30.160.60:FF:000145">
    <property type="entry name" value="Zinc finger protein 574"/>
    <property type="match status" value="1"/>
</dbReference>
<reference evidence="12" key="1">
    <citation type="submission" date="2025-08" db="UniProtKB">
        <authorList>
            <consortium name="RefSeq"/>
        </authorList>
    </citation>
    <scope>IDENTIFICATION</scope>
    <source>
        <tissue evidence="12">Whole larval tissue</tissue>
    </source>
</reference>
<dbReference type="GO" id="GO:0008270">
    <property type="term" value="F:zinc ion binding"/>
    <property type="evidence" value="ECO:0007669"/>
    <property type="project" value="UniProtKB-UniRule"/>
</dbReference>
<dbReference type="SMART" id="SM00868">
    <property type="entry name" value="zf-AD"/>
    <property type="match status" value="1"/>
</dbReference>
<feature type="binding site" evidence="8">
    <location>
        <position position="17"/>
    </location>
    <ligand>
        <name>Zn(2+)</name>
        <dbReference type="ChEBI" id="CHEBI:29105"/>
    </ligand>
</feature>
<dbReference type="InterPro" id="IPR036236">
    <property type="entry name" value="Znf_C2H2_sf"/>
</dbReference>
<evidence type="ECO:0000256" key="1">
    <source>
        <dbReference type="ARBA" id="ARBA00004123"/>
    </source>
</evidence>
<evidence type="ECO:0000313" key="12">
    <source>
        <dbReference type="RefSeq" id="XP_035434404.2"/>
    </source>
</evidence>
<dbReference type="AlphaFoldDB" id="A0A9R0CZ60"/>
<dbReference type="RefSeq" id="XP_035434404.2">
    <property type="nucleotide sequence ID" value="XM_035578511.2"/>
</dbReference>
<feature type="domain" description="C2H2-type" evidence="9">
    <location>
        <begin position="436"/>
        <end position="463"/>
    </location>
</feature>
<evidence type="ECO:0000256" key="5">
    <source>
        <dbReference type="ARBA" id="ARBA00022833"/>
    </source>
</evidence>
<evidence type="ECO:0000256" key="8">
    <source>
        <dbReference type="PROSITE-ProRule" id="PRU01263"/>
    </source>
</evidence>
<sequence length="581" mass="68162">MSESIRNLKIHNTCRICLFTTDNVEQFVFLNEDSVWFERFEFCFGIKLSAQDQQQVICLMCSIDIKKFICFKEKCLQSHRLWESLTSDVRCNIIKIDCIDNTKEDKITIKSEKLCTSSDNDYDFLPDDNNADDFIEIKNEHKENDNLSKYAANNEKESKDVEILKNLPKIVQSNKINESAVIVDKKLWSCKKCRKKYLQWGSYLKHIKTCRTRKHQRKPWCTPDFVYNCGKKYDSNVNVKKDIEDKMCTQNNLTITQNNSLYSCGLCSHSFDNMQDLFKHLSEHWDNNDLTCQVCDFVGVDLAAIMAHRYYHYPREGKVHYVCHICRHALPSLLSLHFHYRKIHLRKVGGYCAQCNKDFPKLLMWRKHERRKHSTPKYICDICGKGYIFKYSIKDHMIESHLGIKQNICDICGNCFKNKRYLGLHINVVHTKSEPLKCTHCNKMFKSYHTLHVHQRKISMEKNHKCEVCHKAFTDSNSLSLHMVVHSDVRPFTCDICGASYKYKTHLNVHMYKHTGFHPHKCPHCTKTFATTSQLKRHSSVHTGVRSHACIAQNCIKTFHSKKLMLAHLQSRHKNDNAEPK</sequence>
<dbReference type="Gene3D" id="3.30.160.60">
    <property type="entry name" value="Classic Zinc Finger"/>
    <property type="match status" value="6"/>
</dbReference>
<feature type="domain" description="C2H2-type" evidence="9">
    <location>
        <begin position="262"/>
        <end position="289"/>
    </location>
</feature>
<feature type="domain" description="C2H2-type" evidence="9">
    <location>
        <begin position="407"/>
        <end position="435"/>
    </location>
</feature>
<evidence type="ECO:0000259" key="10">
    <source>
        <dbReference type="PROSITE" id="PS51915"/>
    </source>
</evidence>
<evidence type="ECO:0000259" key="9">
    <source>
        <dbReference type="PROSITE" id="PS50157"/>
    </source>
</evidence>
<dbReference type="InterPro" id="IPR012934">
    <property type="entry name" value="Znf_AD"/>
</dbReference>
<evidence type="ECO:0000256" key="2">
    <source>
        <dbReference type="ARBA" id="ARBA00022723"/>
    </source>
</evidence>
<dbReference type="FunFam" id="3.30.160.60:FF:000446">
    <property type="entry name" value="Zinc finger protein"/>
    <property type="match status" value="2"/>
</dbReference>
<dbReference type="Proteomes" id="UP000829999">
    <property type="component" value="Chromosome 28"/>
</dbReference>
<dbReference type="GeneID" id="118265571"/>
<dbReference type="PROSITE" id="PS51915">
    <property type="entry name" value="ZAD"/>
    <property type="match status" value="1"/>
</dbReference>
<dbReference type="OrthoDB" id="8117402at2759"/>
<keyword evidence="5 8" id="KW-0862">Zinc</keyword>
<keyword evidence="3" id="KW-0677">Repeat</keyword>
<feature type="domain" description="C2H2-type" evidence="9">
    <location>
        <begin position="464"/>
        <end position="491"/>
    </location>
</feature>
<feature type="domain" description="C2H2-type" evidence="9">
    <location>
        <begin position="378"/>
        <end position="406"/>
    </location>
</feature>
<protein>
    <submittedName>
        <fullName evidence="12">Endothelial zinc finger protein induced by tumor necrosis factor alpha-like</fullName>
    </submittedName>
</protein>
<evidence type="ECO:0000256" key="7">
    <source>
        <dbReference type="PROSITE-ProRule" id="PRU00042"/>
    </source>
</evidence>
<organism evidence="11 12">
    <name type="scientific">Spodoptera frugiperda</name>
    <name type="common">Fall armyworm</name>
    <dbReference type="NCBI Taxonomy" id="7108"/>
    <lineage>
        <taxon>Eukaryota</taxon>
        <taxon>Metazoa</taxon>
        <taxon>Ecdysozoa</taxon>
        <taxon>Arthropoda</taxon>
        <taxon>Hexapoda</taxon>
        <taxon>Insecta</taxon>
        <taxon>Pterygota</taxon>
        <taxon>Neoptera</taxon>
        <taxon>Endopterygota</taxon>
        <taxon>Lepidoptera</taxon>
        <taxon>Glossata</taxon>
        <taxon>Ditrysia</taxon>
        <taxon>Noctuoidea</taxon>
        <taxon>Noctuidae</taxon>
        <taxon>Amphipyrinae</taxon>
        <taxon>Spodoptera</taxon>
    </lineage>
</organism>
<dbReference type="Pfam" id="PF07776">
    <property type="entry name" value="zf-AD"/>
    <property type="match status" value="1"/>
</dbReference>
<keyword evidence="6" id="KW-0539">Nucleus</keyword>
<accession>A0A9R0CZ60</accession>
<evidence type="ECO:0000256" key="4">
    <source>
        <dbReference type="ARBA" id="ARBA00022771"/>
    </source>
</evidence>
<feature type="binding site" evidence="8">
    <location>
        <position position="14"/>
    </location>
    <ligand>
        <name>Zn(2+)</name>
        <dbReference type="ChEBI" id="CHEBI:29105"/>
    </ligand>
</feature>
<dbReference type="PROSITE" id="PS50157">
    <property type="entry name" value="ZINC_FINGER_C2H2_2"/>
    <property type="match status" value="7"/>
</dbReference>
<feature type="binding site" evidence="8">
    <location>
        <position position="61"/>
    </location>
    <ligand>
        <name>Zn(2+)</name>
        <dbReference type="ChEBI" id="CHEBI:29105"/>
    </ligand>
</feature>
<dbReference type="PROSITE" id="PS00028">
    <property type="entry name" value="ZINC_FINGER_C2H2_1"/>
    <property type="match status" value="9"/>
</dbReference>
<keyword evidence="11" id="KW-1185">Reference proteome</keyword>
<dbReference type="GO" id="GO:0005634">
    <property type="term" value="C:nucleus"/>
    <property type="evidence" value="ECO:0007669"/>
    <property type="project" value="UniProtKB-SubCell"/>
</dbReference>
<gene>
    <name evidence="12" type="primary">LOC118265571</name>
</gene>
<evidence type="ECO:0000256" key="6">
    <source>
        <dbReference type="ARBA" id="ARBA00023242"/>
    </source>
</evidence>
<proteinExistence type="predicted"/>
<dbReference type="GO" id="GO:0000977">
    <property type="term" value="F:RNA polymerase II transcription regulatory region sequence-specific DNA binding"/>
    <property type="evidence" value="ECO:0007669"/>
    <property type="project" value="TreeGrafter"/>
</dbReference>
<keyword evidence="4 7" id="KW-0863">Zinc-finger</keyword>
<name>A0A9R0CZ60_SPOFR</name>
<dbReference type="SMART" id="SM00355">
    <property type="entry name" value="ZnF_C2H2"/>
    <property type="match status" value="12"/>
</dbReference>
<feature type="binding site" evidence="8">
    <location>
        <position position="58"/>
    </location>
    <ligand>
        <name>Zn(2+)</name>
        <dbReference type="ChEBI" id="CHEBI:29105"/>
    </ligand>
</feature>
<dbReference type="SUPFAM" id="SSF57716">
    <property type="entry name" value="Glucocorticoid receptor-like (DNA-binding domain)"/>
    <property type="match status" value="1"/>
</dbReference>
<dbReference type="PANTHER" id="PTHR24381">
    <property type="entry name" value="ZINC FINGER PROTEIN"/>
    <property type="match status" value="1"/>
</dbReference>
<dbReference type="PANTHER" id="PTHR24381:SF393">
    <property type="entry name" value="CHROMATIN-LINKED ADAPTOR FOR MSL PROTEINS, ISOFORM B"/>
    <property type="match status" value="1"/>
</dbReference>
<dbReference type="SUPFAM" id="SSF57667">
    <property type="entry name" value="beta-beta-alpha zinc fingers"/>
    <property type="match status" value="5"/>
</dbReference>
<keyword evidence="2 8" id="KW-0479">Metal-binding</keyword>
<dbReference type="InterPro" id="IPR013087">
    <property type="entry name" value="Znf_C2H2_type"/>
</dbReference>
<feature type="domain" description="C2H2-type" evidence="9">
    <location>
        <begin position="520"/>
        <end position="547"/>
    </location>
</feature>
<feature type="domain" description="C2H2-type" evidence="9">
    <location>
        <begin position="492"/>
        <end position="519"/>
    </location>
</feature>
<dbReference type="Pfam" id="PF00096">
    <property type="entry name" value="zf-C2H2"/>
    <property type="match status" value="4"/>
</dbReference>
<feature type="domain" description="ZAD" evidence="10">
    <location>
        <begin position="12"/>
        <end position="85"/>
    </location>
</feature>
<evidence type="ECO:0000313" key="11">
    <source>
        <dbReference type="Proteomes" id="UP000829999"/>
    </source>
</evidence>
<evidence type="ECO:0000256" key="3">
    <source>
        <dbReference type="ARBA" id="ARBA00022737"/>
    </source>
</evidence>
<dbReference type="GO" id="GO:0000981">
    <property type="term" value="F:DNA-binding transcription factor activity, RNA polymerase II-specific"/>
    <property type="evidence" value="ECO:0007669"/>
    <property type="project" value="TreeGrafter"/>
</dbReference>
<comment type="subcellular location">
    <subcellularLocation>
        <location evidence="1">Nucleus</location>
    </subcellularLocation>
</comment>